<feature type="region of interest" description="Disordered" evidence="1">
    <location>
        <begin position="65"/>
        <end position="84"/>
    </location>
</feature>
<protein>
    <recommendedName>
        <fullName evidence="4">LigA protein</fullName>
    </recommendedName>
</protein>
<dbReference type="Proteomes" id="UP001499854">
    <property type="component" value="Unassembled WGS sequence"/>
</dbReference>
<evidence type="ECO:0000256" key="1">
    <source>
        <dbReference type="SAM" id="MobiDB-lite"/>
    </source>
</evidence>
<accession>A0ABP5CL56</accession>
<name>A0ABP5CL56_9ACTN</name>
<keyword evidence="3" id="KW-1185">Reference proteome</keyword>
<evidence type="ECO:0000313" key="3">
    <source>
        <dbReference type="Proteomes" id="UP001499854"/>
    </source>
</evidence>
<dbReference type="EMBL" id="BAAAQM010000010">
    <property type="protein sequence ID" value="GAA1964805.1"/>
    <property type="molecule type" value="Genomic_DNA"/>
</dbReference>
<evidence type="ECO:0008006" key="4">
    <source>
        <dbReference type="Google" id="ProtNLM"/>
    </source>
</evidence>
<comment type="caution">
    <text evidence="2">The sequence shown here is derived from an EMBL/GenBank/DDBJ whole genome shotgun (WGS) entry which is preliminary data.</text>
</comment>
<sequence length="497" mass="51327">MTEDGQWMREVFDTTRGEEEPVWFPDAQAMIGVGDRRRRLRTVGAGSGSLAVVAATTIAVGVAAPGGGGRSTTAPPTAQPTRSHGTVLDRVDFMPLQRKDMNLGGGAQPESIDVPEAAVSDMAALLSELDPTSSHIVPTPNVGTPVKAVPFGDPNGDNLAGLQVNSAWTPTGKPAAQGDLKLAVTPNGNLLTRFLDGDDAKFQPAMPGCGAADSLGEAWSTLNPSPSAPGGRDQVAWSACDHRQLGDGSTLASSTKSFGPFRVAFVARQFPGGAGTVETLWLNYSIKQVTNGVAPNPDTVLTPSPLSVEKLTAVLSGNGIVPGLKAAATVTVPSTLLQASDFGTGWKVDSTGAPSRPANLVTDACASTQSDLVGSTVPDYTFSGPTPSGLNVRADVLRLTVKHGTGAQKLTGLRKQAETECGTTTVTSLPSGIGDGGFVESIPGLPSQPWNVFVRFGDTVIQININSPENSSAFKAADKQWLTDLATKAATRFTAKS</sequence>
<reference evidence="3" key="1">
    <citation type="journal article" date="2019" name="Int. J. Syst. Evol. Microbiol.">
        <title>The Global Catalogue of Microorganisms (GCM) 10K type strain sequencing project: providing services to taxonomists for standard genome sequencing and annotation.</title>
        <authorList>
            <consortium name="The Broad Institute Genomics Platform"/>
            <consortium name="The Broad Institute Genome Sequencing Center for Infectious Disease"/>
            <person name="Wu L."/>
            <person name="Ma J."/>
        </authorList>
    </citation>
    <scope>NUCLEOTIDE SEQUENCE [LARGE SCALE GENOMIC DNA]</scope>
    <source>
        <strain evidence="3">JCM 16013</strain>
    </source>
</reference>
<evidence type="ECO:0000313" key="2">
    <source>
        <dbReference type="EMBL" id="GAA1964805.1"/>
    </source>
</evidence>
<organism evidence="2 3">
    <name type="scientific">Catenulispora subtropica</name>
    <dbReference type="NCBI Taxonomy" id="450798"/>
    <lineage>
        <taxon>Bacteria</taxon>
        <taxon>Bacillati</taxon>
        <taxon>Actinomycetota</taxon>
        <taxon>Actinomycetes</taxon>
        <taxon>Catenulisporales</taxon>
        <taxon>Catenulisporaceae</taxon>
        <taxon>Catenulispora</taxon>
    </lineage>
</organism>
<gene>
    <name evidence="2" type="ORF">GCM10009838_22710</name>
</gene>
<dbReference type="RefSeq" id="WP_344656921.1">
    <property type="nucleotide sequence ID" value="NZ_BAAAQM010000010.1"/>
</dbReference>
<feature type="compositionally biased region" description="Polar residues" evidence="1">
    <location>
        <begin position="71"/>
        <end position="84"/>
    </location>
</feature>
<proteinExistence type="predicted"/>